<dbReference type="Gene3D" id="6.10.180.30">
    <property type="match status" value="1"/>
</dbReference>
<sequence length="112" mass="12390">MNNTPRRSKLAGLTPAKPEQVTETGQAKPAAAKPVVRQTKITVRLDTQIVGRARQAWLQTLPIHQLSWAKWIEAAIKTQTKQVELEHNNGRVYEQLPPGSIPPGPINSDPTK</sequence>
<dbReference type="RefSeq" id="WP_060920815.1">
    <property type="nucleotide sequence ID" value="NZ_JAWFWJ010000005.1"/>
</dbReference>
<organism evidence="2 3">
    <name type="scientific">Varibaculum cambriense</name>
    <dbReference type="NCBI Taxonomy" id="184870"/>
    <lineage>
        <taxon>Bacteria</taxon>
        <taxon>Bacillati</taxon>
        <taxon>Actinomycetota</taxon>
        <taxon>Actinomycetes</taxon>
        <taxon>Actinomycetales</taxon>
        <taxon>Actinomycetaceae</taxon>
        <taxon>Varibaculum</taxon>
    </lineage>
</organism>
<gene>
    <name evidence="2" type="ORF">HMPREF1862_01786</name>
</gene>
<evidence type="ECO:0000256" key="1">
    <source>
        <dbReference type="SAM" id="MobiDB-lite"/>
    </source>
</evidence>
<name>A0AB34WX36_9ACTO</name>
<protein>
    <recommendedName>
        <fullName evidence="4">Toxin-antitoxin system, antitoxin component, ribbon-helix-helix domain protein</fullName>
    </recommendedName>
</protein>
<evidence type="ECO:0000313" key="2">
    <source>
        <dbReference type="EMBL" id="KXB79492.1"/>
    </source>
</evidence>
<comment type="caution">
    <text evidence="2">The sequence shown here is derived from an EMBL/GenBank/DDBJ whole genome shotgun (WGS) entry which is preliminary data.</text>
</comment>
<dbReference type="EMBL" id="LSDN01000025">
    <property type="protein sequence ID" value="KXB79492.1"/>
    <property type="molecule type" value="Genomic_DNA"/>
</dbReference>
<proteinExistence type="predicted"/>
<dbReference type="AlphaFoldDB" id="A0AB34WX36"/>
<evidence type="ECO:0008006" key="4">
    <source>
        <dbReference type="Google" id="ProtNLM"/>
    </source>
</evidence>
<feature type="region of interest" description="Disordered" evidence="1">
    <location>
        <begin position="88"/>
        <end position="112"/>
    </location>
</feature>
<evidence type="ECO:0000313" key="3">
    <source>
        <dbReference type="Proteomes" id="UP000070572"/>
    </source>
</evidence>
<reference evidence="2 3" key="1">
    <citation type="submission" date="2016-01" db="EMBL/GenBank/DDBJ databases">
        <authorList>
            <person name="Mitreva M."/>
            <person name="Pepin K.H."/>
            <person name="Mihindukulasuriya K.A."/>
            <person name="Fulton R."/>
            <person name="Fronick C."/>
            <person name="O'Laughlin M."/>
            <person name="Miner T."/>
            <person name="Herter B."/>
            <person name="Rosa B.A."/>
            <person name="Cordes M."/>
            <person name="Tomlinson C."/>
            <person name="Wollam A."/>
            <person name="Palsikar V.B."/>
            <person name="Mardis E.R."/>
            <person name="Wilson R.K."/>
        </authorList>
    </citation>
    <scope>NUCLEOTIDE SEQUENCE [LARGE SCALE GENOMIC DNA]</scope>
    <source>
        <strain evidence="2 3">DNF00696</strain>
    </source>
</reference>
<feature type="region of interest" description="Disordered" evidence="1">
    <location>
        <begin position="1"/>
        <end position="33"/>
    </location>
</feature>
<dbReference type="Proteomes" id="UP000070572">
    <property type="component" value="Unassembled WGS sequence"/>
</dbReference>
<accession>A0AB34WX36</accession>